<dbReference type="PROSITE" id="PS00189">
    <property type="entry name" value="LIPOYL"/>
    <property type="match status" value="1"/>
</dbReference>
<evidence type="ECO:0000256" key="10">
    <source>
        <dbReference type="ARBA" id="ARBA00031531"/>
    </source>
</evidence>
<dbReference type="PANTHER" id="PTHR43178:SF2">
    <property type="entry name" value="DIHYDROLIPOYLLYSINE-RESIDUE ACETYLTRANSFERASE COMPONENT OF PYRUVATE DEHYDROGENASE COMPLEX"/>
    <property type="match status" value="1"/>
</dbReference>
<evidence type="ECO:0000256" key="9">
    <source>
        <dbReference type="ARBA" id="ARBA00029730"/>
    </source>
</evidence>
<evidence type="ECO:0000256" key="3">
    <source>
        <dbReference type="ARBA" id="ARBA00013114"/>
    </source>
</evidence>
<evidence type="ECO:0000256" key="5">
    <source>
        <dbReference type="ARBA" id="ARBA00022679"/>
    </source>
</evidence>
<dbReference type="GO" id="GO:0004742">
    <property type="term" value="F:dihydrolipoyllysine-residue acetyltransferase activity"/>
    <property type="evidence" value="ECO:0007669"/>
    <property type="project" value="UniProtKB-EC"/>
</dbReference>
<dbReference type="SUPFAM" id="SSF52777">
    <property type="entry name" value="CoA-dependent acyltransferases"/>
    <property type="match status" value="1"/>
</dbReference>
<name>A0A382DIY7_9ZZZZ</name>
<evidence type="ECO:0000256" key="4">
    <source>
        <dbReference type="ARBA" id="ARBA00016300"/>
    </source>
</evidence>
<comment type="function">
    <text evidence="8">The pyruvate dehydrogenase complex catalyzes the overall conversion of pyruvate to acetyl-CoA and CO(2). It contains multiple copies of three enzymatic components: pyruvate dehydrogenase (E1), dihydrolipoamide acetyltransferase (E2) and lipoamide dehydrogenase (E3).</text>
</comment>
<reference evidence="15" key="1">
    <citation type="submission" date="2018-05" db="EMBL/GenBank/DDBJ databases">
        <authorList>
            <person name="Lanie J.A."/>
            <person name="Ng W.-L."/>
            <person name="Kazmierczak K.M."/>
            <person name="Andrzejewski T.M."/>
            <person name="Davidsen T.M."/>
            <person name="Wayne K.J."/>
            <person name="Tettelin H."/>
            <person name="Glass J.I."/>
            <person name="Rusch D."/>
            <person name="Podicherti R."/>
            <person name="Tsui H.-C.T."/>
            <person name="Winkler M.E."/>
        </authorList>
    </citation>
    <scope>NUCLEOTIDE SEQUENCE</scope>
</reference>
<dbReference type="InterPro" id="IPR004167">
    <property type="entry name" value="PSBD"/>
</dbReference>
<evidence type="ECO:0000256" key="11">
    <source>
        <dbReference type="ARBA" id="ARBA00048370"/>
    </source>
</evidence>
<dbReference type="SUPFAM" id="SSF51230">
    <property type="entry name" value="Single hybrid motif"/>
    <property type="match status" value="1"/>
</dbReference>
<sequence>MNKKIIYIPDLGEAEDVEVIEICVKPGDEVGSEDPIIVLESEKAAMEVPASHSGKIISINVSNGDKVTKGAPFLEIEVDEEKKLIAKVDSSNADEEIKENEIGDTNIASDHQLPSSDKTNSSTGEYSNKKVYAGPAVRKLAREFGIQLSAIRPTGPRGRIQKEDLHEFVKTSLSSTKDQFQFSQSRLDFSKWGSVEEVKLSKFQKTALNNLHTSWINIPHVTQHDEFDVTLLMELRERLNKKHKLKISPLAFIAKIVVNLLAEFPLLNCSLNQDMESITLKEYINLGIAVDTPNGLIVPCLKNAQEKSIKEISEEISLLAEAAKSRKLKPTDLQGASFSISSLGAIGGKFFTPIINSPEVAILGISKTYKKVVEVEKNFEARDYLPVSLSYDHRVINGVYAAQFTSRLGQALLDLKLIEGSFI</sequence>
<dbReference type="AlphaFoldDB" id="A0A382DIY7"/>
<accession>A0A382DIY7</accession>
<dbReference type="Pfam" id="PF00198">
    <property type="entry name" value="2-oxoacid_dh"/>
    <property type="match status" value="1"/>
</dbReference>
<dbReference type="Gene3D" id="4.10.320.10">
    <property type="entry name" value="E3-binding domain"/>
    <property type="match status" value="1"/>
</dbReference>
<dbReference type="EC" id="2.3.1.12" evidence="3"/>
<dbReference type="EMBL" id="UINC01039296">
    <property type="protein sequence ID" value="SVB37577.1"/>
    <property type="molecule type" value="Genomic_DNA"/>
</dbReference>
<dbReference type="PROSITE" id="PS50968">
    <property type="entry name" value="BIOTINYL_LIPOYL"/>
    <property type="match status" value="1"/>
</dbReference>
<dbReference type="InterPro" id="IPR001078">
    <property type="entry name" value="2-oxoacid_DH_actylTfrase"/>
</dbReference>
<dbReference type="InterPro" id="IPR003016">
    <property type="entry name" value="2-oxoA_DH_lipoyl-BS"/>
</dbReference>
<dbReference type="InterPro" id="IPR000089">
    <property type="entry name" value="Biotin_lipoyl"/>
</dbReference>
<evidence type="ECO:0000256" key="1">
    <source>
        <dbReference type="ARBA" id="ARBA00001938"/>
    </source>
</evidence>
<dbReference type="PROSITE" id="PS51826">
    <property type="entry name" value="PSBD"/>
    <property type="match status" value="1"/>
</dbReference>
<evidence type="ECO:0000256" key="2">
    <source>
        <dbReference type="ARBA" id="ARBA00007317"/>
    </source>
</evidence>
<keyword evidence="5" id="KW-0808">Transferase</keyword>
<dbReference type="InterPro" id="IPR023213">
    <property type="entry name" value="CAT-like_dom_sf"/>
</dbReference>
<dbReference type="Pfam" id="PF00364">
    <property type="entry name" value="Biotin_lipoyl"/>
    <property type="match status" value="1"/>
</dbReference>
<dbReference type="InterPro" id="IPR036625">
    <property type="entry name" value="E3-bd_dom_sf"/>
</dbReference>
<dbReference type="Gene3D" id="2.40.50.100">
    <property type="match status" value="1"/>
</dbReference>
<feature type="domain" description="Lipoyl-binding" evidence="13">
    <location>
        <begin position="3"/>
        <end position="77"/>
    </location>
</feature>
<dbReference type="Pfam" id="PF02817">
    <property type="entry name" value="E3_binding"/>
    <property type="match status" value="1"/>
</dbReference>
<dbReference type="SUPFAM" id="SSF47005">
    <property type="entry name" value="Peripheral subunit-binding domain of 2-oxo acid dehydrogenase complex"/>
    <property type="match status" value="1"/>
</dbReference>
<organism evidence="15">
    <name type="scientific">marine metagenome</name>
    <dbReference type="NCBI Taxonomy" id="408172"/>
    <lineage>
        <taxon>unclassified sequences</taxon>
        <taxon>metagenomes</taxon>
        <taxon>ecological metagenomes</taxon>
    </lineage>
</organism>
<feature type="region of interest" description="Disordered" evidence="12">
    <location>
        <begin position="89"/>
        <end position="127"/>
    </location>
</feature>
<evidence type="ECO:0000256" key="8">
    <source>
        <dbReference type="ARBA" id="ARBA00025211"/>
    </source>
</evidence>
<dbReference type="GO" id="GO:0005737">
    <property type="term" value="C:cytoplasm"/>
    <property type="evidence" value="ECO:0007669"/>
    <property type="project" value="TreeGrafter"/>
</dbReference>
<keyword evidence="6" id="KW-0450">Lipoyl</keyword>
<evidence type="ECO:0000256" key="6">
    <source>
        <dbReference type="ARBA" id="ARBA00022823"/>
    </source>
</evidence>
<proteinExistence type="inferred from homology"/>
<keyword evidence="7" id="KW-0012">Acyltransferase</keyword>
<gene>
    <name evidence="15" type="ORF">METZ01_LOCUS190431</name>
</gene>
<comment type="cofactor">
    <cofactor evidence="1">
        <name>(R)-lipoate</name>
        <dbReference type="ChEBI" id="CHEBI:83088"/>
    </cofactor>
</comment>
<feature type="compositionally biased region" description="Polar residues" evidence="12">
    <location>
        <begin position="106"/>
        <end position="126"/>
    </location>
</feature>
<evidence type="ECO:0000259" key="13">
    <source>
        <dbReference type="PROSITE" id="PS50968"/>
    </source>
</evidence>
<dbReference type="InterPro" id="IPR011053">
    <property type="entry name" value="Single_hybrid_motif"/>
</dbReference>
<protein>
    <recommendedName>
        <fullName evidence="4">Dihydrolipoyllysine-residue acetyltransferase component of pyruvate dehydrogenase complex</fullName>
        <ecNumber evidence="3">2.3.1.12</ecNumber>
    </recommendedName>
    <alternativeName>
        <fullName evidence="9">Dihydrolipoamide acetyltransferase component of pyruvate dehydrogenase complex</fullName>
    </alternativeName>
    <alternativeName>
        <fullName evidence="10">E2</fullName>
    </alternativeName>
</protein>
<dbReference type="CDD" id="cd06849">
    <property type="entry name" value="lipoyl_domain"/>
    <property type="match status" value="1"/>
</dbReference>
<dbReference type="GO" id="GO:0006086">
    <property type="term" value="P:pyruvate decarboxylation to acetyl-CoA"/>
    <property type="evidence" value="ECO:0007669"/>
    <property type="project" value="TreeGrafter"/>
</dbReference>
<dbReference type="FunFam" id="3.30.559.10:FF:000004">
    <property type="entry name" value="Acetyltransferase component of pyruvate dehydrogenase complex"/>
    <property type="match status" value="1"/>
</dbReference>
<feature type="domain" description="Peripheral subunit-binding (PSBD)" evidence="14">
    <location>
        <begin position="132"/>
        <end position="169"/>
    </location>
</feature>
<evidence type="ECO:0000259" key="14">
    <source>
        <dbReference type="PROSITE" id="PS51826"/>
    </source>
</evidence>
<dbReference type="PANTHER" id="PTHR43178">
    <property type="entry name" value="DIHYDROLIPOAMIDE ACETYLTRANSFERASE COMPONENT OF PYRUVATE DEHYDROGENASE COMPLEX"/>
    <property type="match status" value="1"/>
</dbReference>
<dbReference type="GO" id="GO:0031405">
    <property type="term" value="F:lipoic acid binding"/>
    <property type="evidence" value="ECO:0007669"/>
    <property type="project" value="TreeGrafter"/>
</dbReference>
<evidence type="ECO:0000256" key="12">
    <source>
        <dbReference type="SAM" id="MobiDB-lite"/>
    </source>
</evidence>
<evidence type="ECO:0000313" key="15">
    <source>
        <dbReference type="EMBL" id="SVB37577.1"/>
    </source>
</evidence>
<dbReference type="Gene3D" id="3.30.559.10">
    <property type="entry name" value="Chloramphenicol acetyltransferase-like domain"/>
    <property type="match status" value="1"/>
</dbReference>
<evidence type="ECO:0000256" key="7">
    <source>
        <dbReference type="ARBA" id="ARBA00023315"/>
    </source>
</evidence>
<comment type="catalytic activity">
    <reaction evidence="11">
        <text>N(6)-[(R)-dihydrolipoyl]-L-lysyl-[protein] + acetyl-CoA = N(6)-[(R)-S(8)-acetyldihydrolipoyl]-L-lysyl-[protein] + CoA</text>
        <dbReference type="Rhea" id="RHEA:17017"/>
        <dbReference type="Rhea" id="RHEA-COMP:10475"/>
        <dbReference type="Rhea" id="RHEA-COMP:10478"/>
        <dbReference type="ChEBI" id="CHEBI:57287"/>
        <dbReference type="ChEBI" id="CHEBI:57288"/>
        <dbReference type="ChEBI" id="CHEBI:83100"/>
        <dbReference type="ChEBI" id="CHEBI:83111"/>
        <dbReference type="EC" id="2.3.1.12"/>
    </reaction>
</comment>
<dbReference type="InterPro" id="IPR050743">
    <property type="entry name" value="2-oxoacid_DH_E2_comp"/>
</dbReference>
<comment type="similarity">
    <text evidence="2">Belongs to the 2-oxoacid dehydrogenase family.</text>
</comment>